<dbReference type="PANTHER" id="PTHR22968:SF24">
    <property type="entry name" value="SERINE_THREONINE-PROTEIN KINASE"/>
    <property type="match status" value="1"/>
</dbReference>
<feature type="compositionally biased region" description="Gly residues" evidence="4">
    <location>
        <begin position="270"/>
        <end position="282"/>
    </location>
</feature>
<dbReference type="FunFam" id="1.10.510.10:FF:000571">
    <property type="entry name" value="Maternal embryonic leucine zipper kinase"/>
    <property type="match status" value="1"/>
</dbReference>
<dbReference type="Proteomes" id="UP000215902">
    <property type="component" value="Unassembled WGS sequence"/>
</dbReference>
<dbReference type="InterPro" id="IPR008271">
    <property type="entry name" value="Ser/Thr_kinase_AS"/>
</dbReference>
<feature type="compositionally biased region" description="Basic and acidic residues" evidence="4">
    <location>
        <begin position="81"/>
        <end position="91"/>
    </location>
</feature>
<organism evidence="6 7">
    <name type="scientific">Macrostomum lignano</name>
    <dbReference type="NCBI Taxonomy" id="282301"/>
    <lineage>
        <taxon>Eukaryota</taxon>
        <taxon>Metazoa</taxon>
        <taxon>Spiralia</taxon>
        <taxon>Lophotrochozoa</taxon>
        <taxon>Platyhelminthes</taxon>
        <taxon>Rhabditophora</taxon>
        <taxon>Macrostomorpha</taxon>
        <taxon>Macrostomida</taxon>
        <taxon>Macrostomidae</taxon>
        <taxon>Macrostomum</taxon>
    </lineage>
</organism>
<name>A0A267FV74_9PLAT</name>
<accession>A0A267FV74</accession>
<feature type="binding site" evidence="3">
    <location>
        <position position="320"/>
    </location>
    <ligand>
        <name>ATP</name>
        <dbReference type="ChEBI" id="CHEBI:30616"/>
    </ligand>
</feature>
<dbReference type="Gene3D" id="1.10.510.10">
    <property type="entry name" value="Transferase(Phosphotransferase) domain 1"/>
    <property type="match status" value="1"/>
</dbReference>
<keyword evidence="1 3" id="KW-0547">Nucleotide-binding</keyword>
<dbReference type="InterPro" id="IPR000719">
    <property type="entry name" value="Prot_kinase_dom"/>
</dbReference>
<dbReference type="EMBL" id="NIVC01000726">
    <property type="protein sequence ID" value="PAA77718.1"/>
    <property type="molecule type" value="Genomic_DNA"/>
</dbReference>
<comment type="caution">
    <text evidence="6">The sequence shown here is derived from an EMBL/GenBank/DDBJ whole genome shotgun (WGS) entry which is preliminary data.</text>
</comment>
<dbReference type="PROSITE" id="PS50011">
    <property type="entry name" value="PROTEIN_KINASE_DOM"/>
    <property type="match status" value="1"/>
</dbReference>
<evidence type="ECO:0000313" key="7">
    <source>
        <dbReference type="Proteomes" id="UP000215902"/>
    </source>
</evidence>
<dbReference type="GO" id="GO:0005829">
    <property type="term" value="C:cytosol"/>
    <property type="evidence" value="ECO:0007669"/>
    <property type="project" value="TreeGrafter"/>
</dbReference>
<evidence type="ECO:0000313" key="6">
    <source>
        <dbReference type="EMBL" id="PAA77718.1"/>
    </source>
</evidence>
<evidence type="ECO:0000256" key="2">
    <source>
        <dbReference type="ARBA" id="ARBA00022840"/>
    </source>
</evidence>
<reference evidence="6 7" key="1">
    <citation type="submission" date="2017-06" db="EMBL/GenBank/DDBJ databases">
        <title>A platform for efficient transgenesis in Macrostomum lignano, a flatworm model organism for stem cell research.</title>
        <authorList>
            <person name="Berezikov E."/>
        </authorList>
    </citation>
    <scope>NUCLEOTIDE SEQUENCE [LARGE SCALE GENOMIC DNA]</scope>
    <source>
        <strain evidence="6">DV1</strain>
        <tissue evidence="6">Whole organism</tissue>
    </source>
</reference>
<dbReference type="Pfam" id="PF00069">
    <property type="entry name" value="Pkinase"/>
    <property type="match status" value="1"/>
</dbReference>
<dbReference type="InterPro" id="IPR017441">
    <property type="entry name" value="Protein_kinase_ATP_BS"/>
</dbReference>
<dbReference type="GO" id="GO:0035556">
    <property type="term" value="P:intracellular signal transduction"/>
    <property type="evidence" value="ECO:0007669"/>
    <property type="project" value="TreeGrafter"/>
</dbReference>
<dbReference type="AlphaFoldDB" id="A0A267FV74"/>
<evidence type="ECO:0000256" key="3">
    <source>
        <dbReference type="PROSITE-ProRule" id="PRU10141"/>
    </source>
</evidence>
<feature type="domain" description="Protein kinase" evidence="5">
    <location>
        <begin position="291"/>
        <end position="552"/>
    </location>
</feature>
<feature type="compositionally biased region" description="Low complexity" evidence="4">
    <location>
        <begin position="37"/>
        <end position="52"/>
    </location>
</feature>
<evidence type="ECO:0000256" key="4">
    <source>
        <dbReference type="SAM" id="MobiDB-lite"/>
    </source>
</evidence>
<dbReference type="GO" id="GO:0008270">
    <property type="term" value="F:zinc ion binding"/>
    <property type="evidence" value="ECO:0007669"/>
    <property type="project" value="UniProtKB-KW"/>
</dbReference>
<dbReference type="OrthoDB" id="10252171at2759"/>
<dbReference type="GO" id="GO:0005524">
    <property type="term" value="F:ATP binding"/>
    <property type="evidence" value="ECO:0007669"/>
    <property type="project" value="UniProtKB-UniRule"/>
</dbReference>
<feature type="region of interest" description="Disordered" evidence="4">
    <location>
        <begin position="14"/>
        <end position="94"/>
    </location>
</feature>
<dbReference type="PANTHER" id="PTHR22968">
    <property type="entry name" value="PROTEIN KINASE C, MU"/>
    <property type="match status" value="1"/>
</dbReference>
<dbReference type="PROSITE" id="PS00108">
    <property type="entry name" value="PROTEIN_KINASE_ST"/>
    <property type="match status" value="1"/>
</dbReference>
<keyword evidence="2 3" id="KW-0067">ATP-binding</keyword>
<dbReference type="Gene3D" id="2.30.29.30">
    <property type="entry name" value="Pleckstrin-homology domain (PH domain)/Phosphotyrosine-binding domain (PTB)"/>
    <property type="match status" value="1"/>
</dbReference>
<protein>
    <recommendedName>
        <fullName evidence="5">Protein kinase domain-containing protein</fullName>
    </recommendedName>
</protein>
<proteinExistence type="predicted"/>
<feature type="non-terminal residue" evidence="6">
    <location>
        <position position="1"/>
    </location>
</feature>
<sequence length="615" mass="66491">PDCKYNCHKKCLPSVPKSCEGVILPEESGDGSAVDQSASGSNAAGGSNSPGSEPDDESLLTGGDNGGGGGDGGGVGGEPDEQQKPPLDPKESANIPLMRVFQSIKQTKKQGSSVLRENWLVYYTDRCMEMKRHFWRLDSRGVTLYPDESTNRFYKEILLTEIVSVASCSTQTVKDYVFALKTASGTTYFIGGGGSGGSSIPADLMQMSRQQAGHFEAAVRAALLPVSAGRGSGGGGGQEGVKAATTSAGAAAASAVSATSSGSSSAGGSDAVGGGGGGGGVGETLESQFDVQHEEILGSGQFGTVYAGVCYATGQEVAIKVIDKLRFPTKQETQLKNEVSILQSLNHEGVVKLHKMFETQRTLFVVMEKMAGDMLEMILSGAEGRLSERVTKYLVAQILCALRYLHTRCVVHCDLKPENVLLAPAAGHGSLLYPQIKLCDFGFARIIGEKSFRKSIVGTPAYLAPEVLKYKGYNRSIDMWSVGVITYVSLSGTFPFNEDEDIADQIKNASFMYPPVPWETISAEAIDLISQLLQVKLRHRLSADRTLMHVWLQDYACWCDLRQLELRCRSRYLTDESDDERWEAFRCQRDLPSWERYGWNSELASPVYYLAGEEQ</sequence>
<dbReference type="STRING" id="282301.A0A267FV74"/>
<dbReference type="SUPFAM" id="SSF50729">
    <property type="entry name" value="PH domain-like"/>
    <property type="match status" value="1"/>
</dbReference>
<dbReference type="SMART" id="SM00220">
    <property type="entry name" value="S_TKc"/>
    <property type="match status" value="1"/>
</dbReference>
<dbReference type="InterPro" id="IPR011009">
    <property type="entry name" value="Kinase-like_dom_sf"/>
</dbReference>
<dbReference type="SUPFAM" id="SSF56112">
    <property type="entry name" value="Protein kinase-like (PK-like)"/>
    <property type="match status" value="1"/>
</dbReference>
<dbReference type="GO" id="GO:0004697">
    <property type="term" value="F:diacylglycerol-dependent serine/threonine kinase activity"/>
    <property type="evidence" value="ECO:0007669"/>
    <property type="project" value="UniProtKB-EC"/>
</dbReference>
<gene>
    <name evidence="6" type="ORF">BOX15_Mlig000834g4</name>
</gene>
<dbReference type="PROSITE" id="PS00107">
    <property type="entry name" value="PROTEIN_KINASE_ATP"/>
    <property type="match status" value="1"/>
</dbReference>
<feature type="compositionally biased region" description="Gly residues" evidence="4">
    <location>
        <begin position="63"/>
        <end position="77"/>
    </location>
</feature>
<evidence type="ECO:0000256" key="1">
    <source>
        <dbReference type="ARBA" id="ARBA00022741"/>
    </source>
</evidence>
<keyword evidence="7" id="KW-1185">Reference proteome</keyword>
<evidence type="ECO:0000259" key="5">
    <source>
        <dbReference type="PROSITE" id="PS50011"/>
    </source>
</evidence>
<dbReference type="CDD" id="cd01239">
    <property type="entry name" value="PH_PKD"/>
    <property type="match status" value="1"/>
</dbReference>
<feature type="region of interest" description="Disordered" evidence="4">
    <location>
        <begin position="259"/>
        <end position="284"/>
    </location>
</feature>
<feature type="compositionally biased region" description="Low complexity" evidence="4">
    <location>
        <begin position="259"/>
        <end position="269"/>
    </location>
</feature>
<dbReference type="InterPro" id="IPR011993">
    <property type="entry name" value="PH-like_dom_sf"/>
</dbReference>
<dbReference type="GO" id="GO:0007200">
    <property type="term" value="P:phospholipase C-activating G protein-coupled receptor signaling pathway"/>
    <property type="evidence" value="ECO:0007669"/>
    <property type="project" value="TreeGrafter"/>
</dbReference>